<sequence>MSWQWINFAQEASGTGWQWINFAKKKDQTGTKARSFCASMYIYAFRYKRNCTQIDLLVYNFTQLDLLTSFFAYYA</sequence>
<name>A0A2W4XPW5_9CYAN</name>
<gene>
    <name evidence="1" type="ORF">DCF15_06005</name>
</gene>
<organism evidence="1 2">
    <name type="scientific">Phormidesmis priestleyi</name>
    <dbReference type="NCBI Taxonomy" id="268141"/>
    <lineage>
        <taxon>Bacteria</taxon>
        <taxon>Bacillati</taxon>
        <taxon>Cyanobacteriota</taxon>
        <taxon>Cyanophyceae</taxon>
        <taxon>Leptolyngbyales</taxon>
        <taxon>Leptolyngbyaceae</taxon>
        <taxon>Phormidesmis</taxon>
    </lineage>
</organism>
<dbReference type="EMBL" id="QBMP01000041">
    <property type="protein sequence ID" value="PZO58012.1"/>
    <property type="molecule type" value="Genomic_DNA"/>
</dbReference>
<reference evidence="1 2" key="2">
    <citation type="submission" date="2018-06" db="EMBL/GenBank/DDBJ databases">
        <title>Metagenomic assembly of (sub)arctic Cyanobacteria and their associated microbiome from non-axenic cultures.</title>
        <authorList>
            <person name="Baurain D."/>
        </authorList>
    </citation>
    <scope>NUCLEOTIDE SEQUENCE [LARGE SCALE GENOMIC DNA]</scope>
    <source>
        <strain evidence="1">ULC027bin1</strain>
    </source>
</reference>
<reference evidence="2" key="1">
    <citation type="submission" date="2018-04" db="EMBL/GenBank/DDBJ databases">
        <authorList>
            <person name="Cornet L."/>
        </authorList>
    </citation>
    <scope>NUCLEOTIDE SEQUENCE [LARGE SCALE GENOMIC DNA]</scope>
</reference>
<dbReference type="Proteomes" id="UP000249794">
    <property type="component" value="Unassembled WGS sequence"/>
</dbReference>
<protein>
    <submittedName>
        <fullName evidence="1">Uncharacterized protein</fullName>
    </submittedName>
</protein>
<accession>A0A2W4XPW5</accession>
<proteinExistence type="predicted"/>
<comment type="caution">
    <text evidence="1">The sequence shown here is derived from an EMBL/GenBank/DDBJ whole genome shotgun (WGS) entry which is preliminary data.</text>
</comment>
<evidence type="ECO:0000313" key="1">
    <source>
        <dbReference type="EMBL" id="PZO58012.1"/>
    </source>
</evidence>
<dbReference type="AlphaFoldDB" id="A0A2W4XPW5"/>
<evidence type="ECO:0000313" key="2">
    <source>
        <dbReference type="Proteomes" id="UP000249794"/>
    </source>
</evidence>